<reference evidence="2 3" key="2">
    <citation type="submission" date="2015-06" db="EMBL/GenBank/DDBJ databases">
        <title>Improved classification and identification of acetic acid bacteria using matrix-assisted laser desorption/ionization time-of-flight mass spectrometry; Gluconobacter nephelii and Gluconobacter uchimurae are later heterotypic synonyms of Gluconobacter japonicus and Gluconobacter oxydans, respectively.</title>
        <authorList>
            <person name="Li L."/>
            <person name="Cleenwerck I."/>
            <person name="De Vuyst L."/>
            <person name="Vandamme P."/>
        </authorList>
    </citation>
    <scope>NUCLEOTIDE SEQUENCE [LARGE SCALE GENOMIC DNA]</scope>
    <source>
        <strain evidence="2 3">LMG 1356</strain>
    </source>
</reference>
<gene>
    <name evidence="2" type="ORF">AD941_05100</name>
    <name evidence="1" type="ORF">GCM10007866_18140</name>
</gene>
<dbReference type="InterPro" id="IPR049156">
    <property type="entry name" value="Phage_chap_TAC_15-like"/>
</dbReference>
<dbReference type="Proteomes" id="UP000075682">
    <property type="component" value="Unassembled WGS sequence"/>
</dbReference>
<evidence type="ECO:0000313" key="1">
    <source>
        <dbReference type="EMBL" id="GLQ69363.1"/>
    </source>
</evidence>
<keyword evidence="4" id="KW-1185">Reference proteome</keyword>
<evidence type="ECO:0000313" key="2">
    <source>
        <dbReference type="EMBL" id="KXV39469.1"/>
    </source>
</evidence>
<dbReference type="EMBL" id="BSNW01000017">
    <property type="protein sequence ID" value="GLQ69363.1"/>
    <property type="molecule type" value="Genomic_DNA"/>
</dbReference>
<sequence length="149" mass="15948">MKSIEWTPASGADLGKRFTITRMPAFAADKWARHTIKALIKAGAKIPDTAMEAGIVGMGGVAMQMFGFMDNDDCDAAFQALLDCVQIQRPGGMPARILDLDIDDPQTLSDLRTEAFKLHVGFFKAAALQISPLAAALFPQTSPENPPAA</sequence>
<dbReference type="EMBL" id="LHZN01000118">
    <property type="protein sequence ID" value="KXV39469.1"/>
    <property type="molecule type" value="Genomic_DNA"/>
</dbReference>
<reference evidence="1" key="4">
    <citation type="submission" date="2023-01" db="EMBL/GenBank/DDBJ databases">
        <title>Draft genome sequence of Gluconobacter albidus strain NBRC 3250.</title>
        <authorList>
            <person name="Sun Q."/>
            <person name="Mori K."/>
        </authorList>
    </citation>
    <scope>NUCLEOTIDE SEQUENCE</scope>
    <source>
        <strain evidence="1">NBRC 3250</strain>
    </source>
</reference>
<dbReference type="Pfam" id="PF21822">
    <property type="entry name" value="Phage_TAC_15"/>
    <property type="match status" value="1"/>
</dbReference>
<proteinExistence type="predicted"/>
<reference evidence="1" key="1">
    <citation type="journal article" date="2014" name="Int. J. Syst. Evol. Microbiol.">
        <title>Complete genome of a new Firmicutes species belonging to the dominant human colonic microbiota ('Ruminococcus bicirculans') reveals two chromosomes and a selective capacity to utilize plant glucans.</title>
        <authorList>
            <consortium name="NISC Comparative Sequencing Program"/>
            <person name="Wegmann U."/>
            <person name="Louis P."/>
            <person name="Goesmann A."/>
            <person name="Henrissat B."/>
            <person name="Duncan S.H."/>
            <person name="Flint H.J."/>
        </authorList>
    </citation>
    <scope>NUCLEOTIDE SEQUENCE</scope>
    <source>
        <strain evidence="1">NBRC 3250</strain>
    </source>
</reference>
<protein>
    <submittedName>
        <fullName evidence="2">Uncharacterized protein</fullName>
    </submittedName>
</protein>
<evidence type="ECO:0000313" key="4">
    <source>
        <dbReference type="Proteomes" id="UP001156672"/>
    </source>
</evidence>
<comment type="caution">
    <text evidence="2">The sequence shown here is derived from an EMBL/GenBank/DDBJ whole genome shotgun (WGS) entry which is preliminary data.</text>
</comment>
<reference evidence="4" key="3">
    <citation type="journal article" date="2019" name="Int. J. Syst. Evol. Microbiol.">
        <title>The Global Catalogue of Microorganisms (GCM) 10K type strain sequencing project: providing services to taxonomists for standard genome sequencing and annotation.</title>
        <authorList>
            <consortium name="The Broad Institute Genomics Platform"/>
            <consortium name="The Broad Institute Genome Sequencing Center for Infectious Disease"/>
            <person name="Wu L."/>
            <person name="Ma J."/>
        </authorList>
    </citation>
    <scope>NUCLEOTIDE SEQUENCE [LARGE SCALE GENOMIC DNA]</scope>
    <source>
        <strain evidence="4">NBRC 3250</strain>
    </source>
</reference>
<name>A0AAW3QZ64_9PROT</name>
<organism evidence="2 3">
    <name type="scientific">Gluconobacter albidus</name>
    <dbReference type="NCBI Taxonomy" id="318683"/>
    <lineage>
        <taxon>Bacteria</taxon>
        <taxon>Pseudomonadati</taxon>
        <taxon>Pseudomonadota</taxon>
        <taxon>Alphaproteobacteria</taxon>
        <taxon>Acetobacterales</taxon>
        <taxon>Acetobacteraceae</taxon>
        <taxon>Gluconobacter</taxon>
    </lineage>
</organism>
<accession>A0AAW3QZ64</accession>
<dbReference type="AlphaFoldDB" id="A0AAW3QZ64"/>
<evidence type="ECO:0000313" key="3">
    <source>
        <dbReference type="Proteomes" id="UP000075682"/>
    </source>
</evidence>
<dbReference type="RefSeq" id="WP_062028800.1">
    <property type="nucleotide sequence ID" value="NZ_BEWL01000010.1"/>
</dbReference>
<dbReference type="Proteomes" id="UP001156672">
    <property type="component" value="Unassembled WGS sequence"/>
</dbReference>